<sequence length="316" mass="33801">MDSIKLPVADGRRAHPGRKGRCTTLRAPMLLPPAMTATPPPVRQLLADAATRLPGVEGRHEAELLLLQVLERERSWLFAHATDPVEPAQVAAFEALLAKRLAGEPVAYLLGRRGFWTLDLEVSPATLIPRPETELLVELALARLPDATALRVADLGTGSGAIALALASERPQARVVATDLSEAALAVAARNAQRHALGNVQFRQGAWYAPLAGERFDLIATNPPYIASDDPHLAQGDLRFEPATALAAGLDGLDDIRLIIAGAAAHLLPGGWLLIEHGWDQGEAIRALLRDAGFQSVATEHDLEQRDRVSLGCLPA</sequence>
<name>A0A498C2E0_9GAMM</name>
<evidence type="ECO:0000313" key="9">
    <source>
        <dbReference type="EMBL" id="RLK46948.1"/>
    </source>
</evidence>
<dbReference type="EMBL" id="RCDC01000010">
    <property type="protein sequence ID" value="RLK46948.1"/>
    <property type="molecule type" value="Genomic_DNA"/>
</dbReference>
<feature type="binding site" evidence="5">
    <location>
        <position position="207"/>
    </location>
    <ligand>
        <name>S-adenosyl-L-methionine</name>
        <dbReference type="ChEBI" id="CHEBI:59789"/>
    </ligand>
</feature>
<dbReference type="PANTHER" id="PTHR18895">
    <property type="entry name" value="HEMK METHYLTRANSFERASE"/>
    <property type="match status" value="1"/>
</dbReference>
<dbReference type="Pfam" id="PF17827">
    <property type="entry name" value="PrmC_N"/>
    <property type="match status" value="1"/>
</dbReference>
<evidence type="ECO:0000256" key="5">
    <source>
        <dbReference type="HAMAP-Rule" id="MF_02126"/>
    </source>
</evidence>
<comment type="catalytic activity">
    <reaction evidence="4 5">
        <text>L-glutaminyl-[peptide chain release factor] + S-adenosyl-L-methionine = N(5)-methyl-L-glutaminyl-[peptide chain release factor] + S-adenosyl-L-homocysteine + H(+)</text>
        <dbReference type="Rhea" id="RHEA:42896"/>
        <dbReference type="Rhea" id="RHEA-COMP:10271"/>
        <dbReference type="Rhea" id="RHEA-COMP:10272"/>
        <dbReference type="ChEBI" id="CHEBI:15378"/>
        <dbReference type="ChEBI" id="CHEBI:30011"/>
        <dbReference type="ChEBI" id="CHEBI:57856"/>
        <dbReference type="ChEBI" id="CHEBI:59789"/>
        <dbReference type="ChEBI" id="CHEBI:61891"/>
        <dbReference type="EC" id="2.1.1.297"/>
    </reaction>
</comment>
<accession>A0A498C2E0</accession>
<feature type="binding site" evidence="5">
    <location>
        <begin position="156"/>
        <end position="160"/>
    </location>
    <ligand>
        <name>S-adenosyl-L-methionine</name>
        <dbReference type="ChEBI" id="CHEBI:59789"/>
    </ligand>
</feature>
<dbReference type="GO" id="GO:0102559">
    <property type="term" value="F:peptide chain release factor N(5)-glutamine methyltransferase activity"/>
    <property type="evidence" value="ECO:0007669"/>
    <property type="project" value="UniProtKB-EC"/>
</dbReference>
<dbReference type="InterPro" id="IPR007848">
    <property type="entry name" value="Small_mtfrase_dom"/>
</dbReference>
<dbReference type="Pfam" id="PF05175">
    <property type="entry name" value="MTS"/>
    <property type="match status" value="1"/>
</dbReference>
<evidence type="ECO:0000313" key="10">
    <source>
        <dbReference type="Proteomes" id="UP000274786"/>
    </source>
</evidence>
<evidence type="ECO:0000256" key="3">
    <source>
        <dbReference type="ARBA" id="ARBA00022691"/>
    </source>
</evidence>
<proteinExistence type="inferred from homology"/>
<dbReference type="InterPro" id="IPR004556">
    <property type="entry name" value="HemK-like"/>
</dbReference>
<feature type="binding site" evidence="5">
    <location>
        <begin position="222"/>
        <end position="225"/>
    </location>
    <ligand>
        <name>substrate</name>
    </ligand>
</feature>
<dbReference type="NCBIfam" id="TIGR00536">
    <property type="entry name" value="hemK_fam"/>
    <property type="match status" value="1"/>
</dbReference>
<comment type="function">
    <text evidence="5">Methylates the class 1 translation termination release factors RF1/PrfA and RF2/PrfB on the glutamine residue of the universally conserved GGQ motif.</text>
</comment>
<dbReference type="AlphaFoldDB" id="A0A498C2E0"/>
<evidence type="ECO:0000259" key="7">
    <source>
        <dbReference type="Pfam" id="PF05175"/>
    </source>
</evidence>
<dbReference type="PANTHER" id="PTHR18895:SF74">
    <property type="entry name" value="MTRF1L RELEASE FACTOR GLUTAMINE METHYLTRANSFERASE"/>
    <property type="match status" value="1"/>
</dbReference>
<protein>
    <recommendedName>
        <fullName evidence="5">Release factor glutamine methyltransferase</fullName>
        <shortName evidence="5">RF MTase</shortName>
        <ecNumber evidence="5">2.1.1.297</ecNumber>
    </recommendedName>
    <alternativeName>
        <fullName evidence="5">N5-glutamine methyltransferase PrmC</fullName>
    </alternativeName>
    <alternativeName>
        <fullName evidence="5">Protein-(glutamine-N5) MTase PrmC</fullName>
    </alternativeName>
    <alternativeName>
        <fullName evidence="5">Protein-glutamine N-methyltransferase PrmC</fullName>
    </alternativeName>
</protein>
<dbReference type="InterPro" id="IPR002052">
    <property type="entry name" value="DNA_methylase_N6_adenine_CS"/>
</dbReference>
<dbReference type="NCBIfam" id="TIGR03534">
    <property type="entry name" value="RF_mod_PrmC"/>
    <property type="match status" value="1"/>
</dbReference>
<dbReference type="HAMAP" id="MF_02126">
    <property type="entry name" value="RF_methyltr_PrmC"/>
    <property type="match status" value="1"/>
</dbReference>
<gene>
    <name evidence="5" type="primary">prmC</name>
    <name evidence="9" type="ORF">BCL79_4001</name>
</gene>
<dbReference type="InterPro" id="IPR019874">
    <property type="entry name" value="RF_methyltr_PrmC"/>
</dbReference>
<dbReference type="GO" id="GO:0003676">
    <property type="term" value="F:nucleic acid binding"/>
    <property type="evidence" value="ECO:0007669"/>
    <property type="project" value="InterPro"/>
</dbReference>
<feature type="region of interest" description="Disordered" evidence="6">
    <location>
        <begin position="1"/>
        <end position="20"/>
    </location>
</feature>
<dbReference type="Proteomes" id="UP000274786">
    <property type="component" value="Unassembled WGS sequence"/>
</dbReference>
<dbReference type="SUPFAM" id="SSF53335">
    <property type="entry name" value="S-adenosyl-L-methionine-dependent methyltransferases"/>
    <property type="match status" value="1"/>
</dbReference>
<comment type="similarity">
    <text evidence="5">Belongs to the protein N5-glutamine methyltransferase family. PrmC subfamily.</text>
</comment>
<dbReference type="InterPro" id="IPR040758">
    <property type="entry name" value="PrmC_N"/>
</dbReference>
<feature type="domain" description="Release factor glutamine methyltransferase N-terminal" evidence="8">
    <location>
        <begin position="44"/>
        <end position="111"/>
    </location>
</feature>
<dbReference type="Gene3D" id="3.40.50.150">
    <property type="entry name" value="Vaccinia Virus protein VP39"/>
    <property type="match status" value="1"/>
</dbReference>
<evidence type="ECO:0000256" key="4">
    <source>
        <dbReference type="ARBA" id="ARBA00048391"/>
    </source>
</evidence>
<dbReference type="Gene3D" id="1.10.8.10">
    <property type="entry name" value="DNA helicase RuvA subunit, C-terminal domain"/>
    <property type="match status" value="1"/>
</dbReference>
<keyword evidence="3 5" id="KW-0949">S-adenosyl-L-methionine</keyword>
<keyword evidence="1 5" id="KW-0489">Methyltransferase</keyword>
<organism evidence="9 10">
    <name type="scientific">Stenotrophomonas rhizophila</name>
    <dbReference type="NCBI Taxonomy" id="216778"/>
    <lineage>
        <taxon>Bacteria</taxon>
        <taxon>Pseudomonadati</taxon>
        <taxon>Pseudomonadota</taxon>
        <taxon>Gammaproteobacteria</taxon>
        <taxon>Lysobacterales</taxon>
        <taxon>Lysobacteraceae</taxon>
        <taxon>Stenotrophomonas</taxon>
    </lineage>
</organism>
<evidence type="ECO:0000256" key="1">
    <source>
        <dbReference type="ARBA" id="ARBA00022603"/>
    </source>
</evidence>
<dbReference type="CDD" id="cd02440">
    <property type="entry name" value="AdoMet_MTases"/>
    <property type="match status" value="1"/>
</dbReference>
<feature type="domain" description="Methyltransferase small" evidence="7">
    <location>
        <begin position="139"/>
        <end position="229"/>
    </location>
</feature>
<dbReference type="EC" id="2.1.1.297" evidence="5"/>
<feature type="binding site" evidence="5">
    <location>
        <position position="222"/>
    </location>
    <ligand>
        <name>S-adenosyl-L-methionine</name>
        <dbReference type="ChEBI" id="CHEBI:59789"/>
    </ligand>
</feature>
<evidence type="ECO:0000256" key="6">
    <source>
        <dbReference type="SAM" id="MobiDB-lite"/>
    </source>
</evidence>
<dbReference type="PROSITE" id="PS00092">
    <property type="entry name" value="N6_MTASE"/>
    <property type="match status" value="1"/>
</dbReference>
<evidence type="ECO:0000259" key="8">
    <source>
        <dbReference type="Pfam" id="PF17827"/>
    </source>
</evidence>
<reference evidence="9 10" key="1">
    <citation type="submission" date="2018-10" db="EMBL/GenBank/DDBJ databases">
        <title>Comparative analysis of microorganisms from saline springs in Andes Mountain Range, Colombia.</title>
        <authorList>
            <person name="Rubin E."/>
        </authorList>
    </citation>
    <scope>NUCLEOTIDE SEQUENCE [LARGE SCALE GENOMIC DNA]</scope>
    <source>
        <strain evidence="9 10">USBA GBX 843</strain>
    </source>
</reference>
<keyword evidence="2 5" id="KW-0808">Transferase</keyword>
<evidence type="ECO:0000256" key="2">
    <source>
        <dbReference type="ARBA" id="ARBA00022679"/>
    </source>
</evidence>
<dbReference type="InterPro" id="IPR050320">
    <property type="entry name" value="N5-glutamine_MTase"/>
</dbReference>
<dbReference type="GO" id="GO:0032259">
    <property type="term" value="P:methylation"/>
    <property type="evidence" value="ECO:0007669"/>
    <property type="project" value="UniProtKB-KW"/>
</dbReference>
<feature type="binding site" evidence="5">
    <location>
        <position position="179"/>
    </location>
    <ligand>
        <name>S-adenosyl-L-methionine</name>
        <dbReference type="ChEBI" id="CHEBI:59789"/>
    </ligand>
</feature>
<comment type="caution">
    <text evidence="9">The sequence shown here is derived from an EMBL/GenBank/DDBJ whole genome shotgun (WGS) entry which is preliminary data.</text>
</comment>
<dbReference type="InterPro" id="IPR029063">
    <property type="entry name" value="SAM-dependent_MTases_sf"/>
</dbReference>
<dbReference type="FunFam" id="3.40.50.150:FF:000053">
    <property type="entry name" value="Release factor glutamine methyltransferase"/>
    <property type="match status" value="1"/>
</dbReference>